<keyword evidence="2" id="KW-1185">Reference proteome</keyword>
<proteinExistence type="predicted"/>
<dbReference type="EMBL" id="OCMT01000004">
    <property type="protein sequence ID" value="SOD20189.1"/>
    <property type="molecule type" value="Genomic_DNA"/>
</dbReference>
<dbReference type="Pfam" id="PF11138">
    <property type="entry name" value="DUF2911"/>
    <property type="match status" value="1"/>
</dbReference>
<protein>
    <recommendedName>
        <fullName evidence="3">DUF2911 domain-containing protein</fullName>
    </recommendedName>
</protein>
<evidence type="ECO:0000313" key="1">
    <source>
        <dbReference type="EMBL" id="SOD20189.1"/>
    </source>
</evidence>
<sequence length="316" mass="35535">MTELFINFDAQLNRACELIITFEKNTQHFNNTKKMKSSIKFILALFVLVTLGENLQAQGLKMPQPSTSQTVTQDFGLGKISVNYSRPNVKGRKIFGALEPFDKVWRTGANSATVVKFSEAIKVEGKDLAAGEYALFTIPGKTEWTIIFNKGTKEWGSYTYSEANDVLRVKVKPVALKDKVETFTIQFASVYDTSAQLQLAWENTLVSVNLTTSIDEQVMASIAEAMKGEKKPYFQSAIYYYSNGKDLKTALEWMNEAEKQMVDAPWVKLWKAKVQLKMGDKAGAAKTAKEGLDIATKIKNEEYVRLNSQLIEETKK</sequence>
<organism evidence="1 2">
    <name type="scientific">Pedobacter xixiisoli</name>
    <dbReference type="NCBI Taxonomy" id="1476464"/>
    <lineage>
        <taxon>Bacteria</taxon>
        <taxon>Pseudomonadati</taxon>
        <taxon>Bacteroidota</taxon>
        <taxon>Sphingobacteriia</taxon>
        <taxon>Sphingobacteriales</taxon>
        <taxon>Sphingobacteriaceae</taxon>
        <taxon>Pedobacter</taxon>
    </lineage>
</organism>
<gene>
    <name evidence="1" type="ORF">SAMN06297358_3901</name>
</gene>
<name>A0A286AE77_9SPHI</name>
<reference evidence="2" key="1">
    <citation type="submission" date="2017-09" db="EMBL/GenBank/DDBJ databases">
        <authorList>
            <person name="Varghese N."/>
            <person name="Submissions S."/>
        </authorList>
    </citation>
    <scope>NUCLEOTIDE SEQUENCE [LARGE SCALE GENOMIC DNA]</scope>
    <source>
        <strain evidence="2">CGMCC 1.12803</strain>
    </source>
</reference>
<dbReference type="AlphaFoldDB" id="A0A286AE77"/>
<accession>A0A286AE77</accession>
<evidence type="ECO:0008006" key="3">
    <source>
        <dbReference type="Google" id="ProtNLM"/>
    </source>
</evidence>
<dbReference type="Proteomes" id="UP000219281">
    <property type="component" value="Unassembled WGS sequence"/>
</dbReference>
<dbReference type="InterPro" id="IPR021314">
    <property type="entry name" value="DUF2911"/>
</dbReference>
<evidence type="ECO:0000313" key="2">
    <source>
        <dbReference type="Proteomes" id="UP000219281"/>
    </source>
</evidence>